<sequence>MELTDSLNATEISVPALVIGGGPAGLMAAQQLARELGQIVVCDAMPSIGRKFLRAGIGGLNLTHSESEEKFRAHFSGSVPVNPWLDEFGTRQVLDWATDLGMETFVGSSGRIFPTQMKASPLLRAWLGRLQDNGVQFRTRHRWTGLQRDGDDYRFHFTTPDGGLTVRTGVCVLALGGGSWSRLGSDGQWRALLSKAGIESLPLRPANCGFDFNWTEHFNERFAGAALKAVRLSVDAGDSVRHRIGEATISRQGIEGSLVYHFSALIRDQIDSRGQCTLHWDLLPDWTDEKISRQISLPQGKMSMSNFLRKRLGLSAVKIALLRELAPDSLRDRVLLAQAIKHLPMTVRATRPVDEAISTAGGIPESEMTRHLMLRRLPGVFCAGEMLDWEAPTGGYLLTACLASGRIAGLAALNFTRETAPDDT</sequence>
<dbReference type="Gene3D" id="3.50.50.60">
    <property type="entry name" value="FAD/NAD(P)-binding domain"/>
    <property type="match status" value="1"/>
</dbReference>
<evidence type="ECO:0000259" key="4">
    <source>
        <dbReference type="Pfam" id="PF03486"/>
    </source>
</evidence>
<evidence type="ECO:0000259" key="5">
    <source>
        <dbReference type="Pfam" id="PF22780"/>
    </source>
</evidence>
<feature type="domain" description="RsdA/BaiN/AoA(So)-like insert" evidence="5">
    <location>
        <begin position="204"/>
        <end position="358"/>
    </location>
</feature>
<dbReference type="SUPFAM" id="SSF51905">
    <property type="entry name" value="FAD/NAD(P)-binding domain"/>
    <property type="match status" value="1"/>
</dbReference>
<dbReference type="Proteomes" id="UP000065641">
    <property type="component" value="Chromosome"/>
</dbReference>
<evidence type="ECO:0000256" key="2">
    <source>
        <dbReference type="ARBA" id="ARBA00022630"/>
    </source>
</evidence>
<dbReference type="STRING" id="1249552.PS2015_942"/>
<dbReference type="NCBIfam" id="TIGR00275">
    <property type="entry name" value="aminoacetone oxidase family FAD-binding enzyme"/>
    <property type="match status" value="1"/>
</dbReference>
<accession>A0A0S2KB99</accession>
<dbReference type="InterPro" id="IPR057661">
    <property type="entry name" value="RsdA/BaiN/AoA(So)_Rossmann"/>
</dbReference>
<dbReference type="KEGG" id="pspi:PS2015_942"/>
<dbReference type="Pfam" id="PF03486">
    <property type="entry name" value="HI0933_like"/>
    <property type="match status" value="1"/>
</dbReference>
<dbReference type="Gene3D" id="1.10.8.260">
    <property type="entry name" value="HI0933 insert domain-like"/>
    <property type="match status" value="1"/>
</dbReference>
<dbReference type="PANTHER" id="PTHR42887">
    <property type="entry name" value="OS12G0638800 PROTEIN"/>
    <property type="match status" value="1"/>
</dbReference>
<dbReference type="InterPro" id="IPR004792">
    <property type="entry name" value="BaiN-like"/>
</dbReference>
<protein>
    <submittedName>
        <fullName evidence="6">HI0933 family protein</fullName>
    </submittedName>
</protein>
<keyword evidence="2" id="KW-0285">Flavoprotein</keyword>
<dbReference type="PANTHER" id="PTHR42887:SF1">
    <property type="entry name" value="BLR3961 PROTEIN"/>
    <property type="match status" value="1"/>
</dbReference>
<dbReference type="SUPFAM" id="SSF160996">
    <property type="entry name" value="HI0933 insert domain-like"/>
    <property type="match status" value="1"/>
</dbReference>
<evidence type="ECO:0000256" key="1">
    <source>
        <dbReference type="ARBA" id="ARBA00001974"/>
    </source>
</evidence>
<dbReference type="EMBL" id="CP013189">
    <property type="protein sequence ID" value="ALO45612.1"/>
    <property type="molecule type" value="Genomic_DNA"/>
</dbReference>
<dbReference type="PRINTS" id="PR00368">
    <property type="entry name" value="FADPNR"/>
</dbReference>
<comment type="cofactor">
    <cofactor evidence="1">
        <name>FAD</name>
        <dbReference type="ChEBI" id="CHEBI:57692"/>
    </cofactor>
</comment>
<dbReference type="AlphaFoldDB" id="A0A0S2KB99"/>
<name>A0A0S2KB99_9GAMM</name>
<dbReference type="InterPro" id="IPR022460">
    <property type="entry name" value="Flavoprotein_PP4765"/>
</dbReference>
<dbReference type="Gene3D" id="2.40.30.10">
    <property type="entry name" value="Translation factors"/>
    <property type="match status" value="1"/>
</dbReference>
<dbReference type="OrthoDB" id="5288829at2"/>
<dbReference type="InterPro" id="IPR023166">
    <property type="entry name" value="BaiN-like_dom_sf"/>
</dbReference>
<dbReference type="Pfam" id="PF22780">
    <property type="entry name" value="HI0933_like_1st"/>
    <property type="match status" value="1"/>
</dbReference>
<gene>
    <name evidence="6" type="ORF">PS2015_942</name>
</gene>
<reference evidence="6 7" key="1">
    <citation type="submission" date="2015-11" db="EMBL/GenBank/DDBJ databases">
        <authorList>
            <person name="Zhang Y."/>
            <person name="Guo Z."/>
        </authorList>
    </citation>
    <scope>NUCLEOTIDE SEQUENCE [LARGE SCALE GENOMIC DNA]</scope>
    <source>
        <strain evidence="6 7">KCTC 32221</strain>
    </source>
</reference>
<proteinExistence type="predicted"/>
<evidence type="ECO:0000256" key="3">
    <source>
        <dbReference type="ARBA" id="ARBA00022827"/>
    </source>
</evidence>
<evidence type="ECO:0000313" key="6">
    <source>
        <dbReference type="EMBL" id="ALO45612.1"/>
    </source>
</evidence>
<dbReference type="PATRIC" id="fig|1249552.3.peg.947"/>
<keyword evidence="7" id="KW-1185">Reference proteome</keyword>
<dbReference type="InterPro" id="IPR055178">
    <property type="entry name" value="RsdA/BaiN/AoA(So)-like_dom"/>
</dbReference>
<feature type="domain" description="RsdA/BaiN/AoA(So)-like Rossmann fold-like" evidence="4">
    <location>
        <begin position="16"/>
        <end position="409"/>
    </location>
</feature>
<dbReference type="NCBIfam" id="TIGR03862">
    <property type="entry name" value="flavo_PP4765"/>
    <property type="match status" value="1"/>
</dbReference>
<organism evidence="6 7">
    <name type="scientific">Pseudohongiella spirulinae</name>
    <dbReference type="NCBI Taxonomy" id="1249552"/>
    <lineage>
        <taxon>Bacteria</taxon>
        <taxon>Pseudomonadati</taxon>
        <taxon>Pseudomonadota</taxon>
        <taxon>Gammaproteobacteria</taxon>
        <taxon>Pseudomonadales</taxon>
        <taxon>Pseudohongiellaceae</taxon>
        <taxon>Pseudohongiella</taxon>
    </lineage>
</organism>
<dbReference type="InterPro" id="IPR036188">
    <property type="entry name" value="FAD/NAD-bd_sf"/>
</dbReference>
<evidence type="ECO:0000313" key="7">
    <source>
        <dbReference type="Proteomes" id="UP000065641"/>
    </source>
</evidence>
<keyword evidence="3" id="KW-0274">FAD</keyword>